<name>A0A2U0SDH8_9SPHN</name>
<dbReference type="Proteomes" id="UP000245890">
    <property type="component" value="Unassembled WGS sequence"/>
</dbReference>
<sequence length="76" mass="8572">MALGTITRRLVDLAEAYERRGDDDAWNELRAFGQALETIGGPVFVTSIYDKTIDRFGWRALPGVAECWRDIGGWQP</sequence>
<dbReference type="AlphaFoldDB" id="A0A2U0SDH8"/>
<organism evidence="1 2">
    <name type="scientific">Sphingomonas pokkalii</name>
    <dbReference type="NCBI Taxonomy" id="2175090"/>
    <lineage>
        <taxon>Bacteria</taxon>
        <taxon>Pseudomonadati</taxon>
        <taxon>Pseudomonadota</taxon>
        <taxon>Alphaproteobacteria</taxon>
        <taxon>Sphingomonadales</taxon>
        <taxon>Sphingomonadaceae</taxon>
        <taxon>Sphingomonas</taxon>
    </lineage>
</organism>
<accession>A0A2U0SDH8</accession>
<protein>
    <submittedName>
        <fullName evidence="1">Uncharacterized protein</fullName>
    </submittedName>
</protein>
<proteinExistence type="predicted"/>
<comment type="caution">
    <text evidence="1">The sequence shown here is derived from an EMBL/GenBank/DDBJ whole genome shotgun (WGS) entry which is preliminary data.</text>
</comment>
<dbReference type="RefSeq" id="WP_116468774.1">
    <property type="nucleotide sequence ID" value="NZ_QENQ01000001.1"/>
</dbReference>
<evidence type="ECO:0000313" key="2">
    <source>
        <dbReference type="Proteomes" id="UP000245890"/>
    </source>
</evidence>
<reference evidence="1 2" key="1">
    <citation type="submission" date="2018-05" db="EMBL/GenBank/DDBJ databases">
        <title>Description of Sphingomonas pokkalii sp nov, isolated from the rhizosphere of saline tolerant pokkali rice and its draft genome analysis.</title>
        <authorList>
            <person name="Menon R."/>
            <person name="Kumari S."/>
            <person name="Rameshkumar N."/>
        </authorList>
    </citation>
    <scope>NUCLEOTIDE SEQUENCE [LARGE SCALE GENOMIC DNA]</scope>
    <source>
        <strain evidence="1 2">L3B27</strain>
    </source>
</reference>
<dbReference type="EMBL" id="QENQ01000001">
    <property type="protein sequence ID" value="PVX29335.1"/>
    <property type="molecule type" value="Genomic_DNA"/>
</dbReference>
<gene>
    <name evidence="1" type="ORF">DD559_08395</name>
</gene>
<keyword evidence="2" id="KW-1185">Reference proteome</keyword>
<evidence type="ECO:0000313" key="1">
    <source>
        <dbReference type="EMBL" id="PVX29335.1"/>
    </source>
</evidence>